<dbReference type="InterPro" id="IPR036390">
    <property type="entry name" value="WH_DNA-bd_sf"/>
</dbReference>
<feature type="region of interest" description="Disordered" evidence="1">
    <location>
        <begin position="110"/>
        <end position="152"/>
    </location>
</feature>
<dbReference type="GO" id="GO:0016567">
    <property type="term" value="P:protein ubiquitination"/>
    <property type="evidence" value="ECO:0007669"/>
    <property type="project" value="UniProtKB-UniPathway"/>
</dbReference>
<feature type="domain" description="RNA polymerase II elongation factor ELL N-terminal" evidence="2">
    <location>
        <begin position="78"/>
        <end position="243"/>
    </location>
</feature>
<evidence type="ECO:0000259" key="2">
    <source>
        <dbReference type="Pfam" id="PF10390"/>
    </source>
</evidence>
<dbReference type="SUPFAM" id="SSF46785">
    <property type="entry name" value="Winged helix' DNA-binding domain"/>
    <property type="match status" value="1"/>
</dbReference>
<feature type="compositionally biased region" description="Low complexity" evidence="1">
    <location>
        <begin position="129"/>
        <end position="148"/>
    </location>
</feature>
<dbReference type="VEuPathDB" id="FungiDB:TRICI_003042"/>
<evidence type="ECO:0000313" key="3">
    <source>
        <dbReference type="EMBL" id="KAA8914024.1"/>
    </source>
</evidence>
<dbReference type="Gene3D" id="1.10.10.2670">
    <property type="entry name" value="E3 ubiquitin-protein ligase"/>
    <property type="match status" value="1"/>
</dbReference>
<dbReference type="GO" id="GO:0006368">
    <property type="term" value="P:transcription elongation by RNA polymerase II"/>
    <property type="evidence" value="ECO:0007669"/>
    <property type="project" value="InterPro"/>
</dbReference>
<name>A0A642V4Z7_9ASCO</name>
<dbReference type="EMBL" id="SWFS01000210">
    <property type="protein sequence ID" value="KAA8914024.1"/>
    <property type="molecule type" value="Genomic_DNA"/>
</dbReference>
<dbReference type="OrthoDB" id="2587563at2759"/>
<protein>
    <recommendedName>
        <fullName evidence="2">RNA polymerase II elongation factor ELL N-terminal domain-containing protein</fullName>
    </recommendedName>
</protein>
<organism evidence="3 4">
    <name type="scientific">Trichomonascus ciferrii</name>
    <dbReference type="NCBI Taxonomy" id="44093"/>
    <lineage>
        <taxon>Eukaryota</taxon>
        <taxon>Fungi</taxon>
        <taxon>Dikarya</taxon>
        <taxon>Ascomycota</taxon>
        <taxon>Saccharomycotina</taxon>
        <taxon>Dipodascomycetes</taxon>
        <taxon>Dipodascales</taxon>
        <taxon>Trichomonascaceae</taxon>
        <taxon>Trichomonascus</taxon>
        <taxon>Trichomonascus ciferrii complex</taxon>
    </lineage>
</organism>
<feature type="compositionally biased region" description="Polar residues" evidence="1">
    <location>
        <begin position="320"/>
        <end position="343"/>
    </location>
</feature>
<comment type="caution">
    <text evidence="3">The sequence shown here is derived from an EMBL/GenBank/DDBJ whole genome shotgun (WGS) entry which is preliminary data.</text>
</comment>
<feature type="compositionally biased region" description="Low complexity" evidence="1">
    <location>
        <begin position="346"/>
        <end position="363"/>
    </location>
</feature>
<accession>A0A642V4Z7</accession>
<feature type="compositionally biased region" description="Low complexity" evidence="1">
    <location>
        <begin position="293"/>
        <end position="303"/>
    </location>
</feature>
<feature type="compositionally biased region" description="Basic and acidic residues" evidence="1">
    <location>
        <begin position="260"/>
        <end position="271"/>
    </location>
</feature>
<feature type="compositionally biased region" description="Low complexity" evidence="1">
    <location>
        <begin position="370"/>
        <end position="383"/>
    </location>
</feature>
<evidence type="ECO:0000256" key="1">
    <source>
        <dbReference type="SAM" id="MobiDB-lite"/>
    </source>
</evidence>
<evidence type="ECO:0000313" key="4">
    <source>
        <dbReference type="Proteomes" id="UP000761534"/>
    </source>
</evidence>
<proteinExistence type="predicted"/>
<keyword evidence="4" id="KW-1185">Reference proteome</keyword>
<feature type="region of interest" description="Disordered" evidence="1">
    <location>
        <begin position="255"/>
        <end position="391"/>
    </location>
</feature>
<dbReference type="GO" id="GO:0008023">
    <property type="term" value="C:transcription elongation factor complex"/>
    <property type="evidence" value="ECO:0007669"/>
    <property type="project" value="InterPro"/>
</dbReference>
<dbReference type="UniPathway" id="UPA00143"/>
<dbReference type="Pfam" id="PF10390">
    <property type="entry name" value="ELL"/>
    <property type="match status" value="1"/>
</dbReference>
<dbReference type="InterPro" id="IPR019464">
    <property type="entry name" value="ELL_N"/>
</dbReference>
<gene>
    <name evidence="3" type="ORF">TRICI_003042</name>
</gene>
<dbReference type="InterPro" id="IPR042065">
    <property type="entry name" value="E3_ELL-like"/>
</dbReference>
<dbReference type="Proteomes" id="UP000761534">
    <property type="component" value="Unassembled WGS sequence"/>
</dbReference>
<reference evidence="3" key="1">
    <citation type="journal article" date="2019" name="G3 (Bethesda)">
        <title>Genome Assemblies of Two Rare Opportunistic Yeast Pathogens: Diutina rugosa (syn. Candida rugosa) and Trichomonascus ciferrii (syn. Candida ciferrii).</title>
        <authorList>
            <person name="Mixao V."/>
            <person name="Saus E."/>
            <person name="Hansen A.P."/>
            <person name="Lass-Florl C."/>
            <person name="Gabaldon T."/>
        </authorList>
    </citation>
    <scope>NUCLEOTIDE SEQUENCE</scope>
    <source>
        <strain evidence="3">CBS 4856</strain>
    </source>
</reference>
<sequence>MSFLPEQSTLEPSGGVPPNAVYIRLTNDAVDSILAGDGKGVRLSLGPRMELKVGDRAFSTSSVAEACPIDLYTRKGGAATSQFANIGSVTHRITVQKSMDSGALASSLKSQTRSLAREKEANKATLLDASSKQQQQQSKPGSPAPAASTNKHRTLQISASRPLSSQALSSGPNRVVHLLALGPTTSQTIASRTNLPQADVDAILDQYAHRGNEDGVFVLADNRYKELRVWDWRHYSADERRRVIADSTAAFDRLALPPDHPARKNLIDPKLRKQQSSGATPKASPQPSPKPSTPTTTTTTTTTNSGNGGAVKRPGAILKTGTNKKTSSKPSTLVPDSTKQSPVRNAKPPAATTSSPSSSGTGATKRKTSPSDAASAASTTPPTKKQRSTVDEDLFELARKFRQAYGEYAKLYNRMSSSAERKKSKADVQKLLSMHRELQSWKNKLWSIAPSSSKSLV</sequence>
<dbReference type="AlphaFoldDB" id="A0A642V4Z7"/>